<feature type="region of interest" description="Disordered" evidence="1">
    <location>
        <begin position="828"/>
        <end position="871"/>
    </location>
</feature>
<name>A0ABU4JMP2_9FLAO</name>
<comment type="caution">
    <text evidence="2">The sequence shown here is derived from an EMBL/GenBank/DDBJ whole genome shotgun (WGS) entry which is preliminary data.</text>
</comment>
<dbReference type="InterPro" id="IPR011990">
    <property type="entry name" value="TPR-like_helical_dom_sf"/>
</dbReference>
<feature type="compositionally biased region" description="Polar residues" evidence="1">
    <location>
        <begin position="851"/>
        <end position="865"/>
    </location>
</feature>
<dbReference type="Proteomes" id="UP001204439">
    <property type="component" value="Unassembled WGS sequence"/>
</dbReference>
<feature type="compositionally biased region" description="Low complexity" evidence="1">
    <location>
        <begin position="105"/>
        <end position="117"/>
    </location>
</feature>
<sequence length="871" mass="98002">MRKYLLIILAVLSIFACNPRHKKKKTKSGPINRFMTYHNTLFNSKESLAAEMESRDKAHVDNFYDPYISVYTTEDVTAEPTSFSSGPGGSNADFDAPMSPIRGMSRSQSANSASLSGVDNGKLSSIGGGSGASGNSGNANRKGATTLQITEAKATKAITKYSVLVNGVEKNKKIFDAYILLAKARMYQGKYLESLDALNYLFNTMSKDKRLPLASVYKAANYTKLKEYYRADEVFKDLEENPKIKLKKEHLKVLKVYQADNFLKWGKKELAAEVLEDAFTYNKERKTKSRIAFLRGQILSNLNRKDEARESFAAAYKYANSYEFEVKSQIEIAKTFDGKADSYEEAMAYLAKIAKKGTYASRKNELYYASGLVATSAAKDSIADSFFRKALKEKQSDPQIRGLTYSEIAKKYFSKDDYLTAGVYYDSALAVMTYLPEKERLTSLTANIKKLSKNYYVIKKNDSILSLTKMSPDAQREYFTKYIDKIKAKEAAAELEQRRADRSKGFDNADYNANSIFANNSSDANSFQNFGITGGSTFYFANANNIPRGESSFKQTWGNRTLSDNWRYSAKTTTIEELKNEALGLANAPDPRRLEPEFYMEKIPTSLEELGRLKKDRDTASLGMGRMYESFFGNTKLATKTLFDLVENKPDEETDLQALYNIFVFNYEKNPAEAEKAKQLILETYPYTSYAEYVKNPKNKDFNKSTADVEKLYADAYKLYETEKFAESSAIIDKAIADNPKDALVPKFYLLNAYNAGKNAGKEIMILQLEQIVLNYAKTPEGIKAKELLKYLKSDAKLELTDESGNVVSQKPQTQSTTKDEATVLKRELNQNEGRNTELPMPNGPGIPGQADSQVLQQVPSQTIETMKRKK</sequence>
<evidence type="ECO:0000313" key="2">
    <source>
        <dbReference type="EMBL" id="MDW8550925.1"/>
    </source>
</evidence>
<evidence type="ECO:0000256" key="1">
    <source>
        <dbReference type="SAM" id="MobiDB-lite"/>
    </source>
</evidence>
<dbReference type="RefSeq" id="WP_063970761.1">
    <property type="nucleotide sequence ID" value="NZ_JAMXLT020000051.1"/>
</dbReference>
<keyword evidence="3" id="KW-1185">Reference proteome</keyword>
<dbReference type="EMBL" id="JAMXLT020000051">
    <property type="protein sequence ID" value="MDW8550925.1"/>
    <property type="molecule type" value="Genomic_DNA"/>
</dbReference>
<reference evidence="2 3" key="1">
    <citation type="submission" date="2023-11" db="EMBL/GenBank/DDBJ databases">
        <title>First isolation, identification, and characterization of non-pathogenic Epilithonimonas ginsengisoli isolated from diseased farmed rainbow trout (Oncorhynchus mykiss) in Chile.</title>
        <authorList>
            <person name="Miranda C.D."/>
            <person name="Irgang R."/>
            <person name="Concha C."/>
            <person name="Rojas R."/>
            <person name="Avendano R."/>
        </authorList>
    </citation>
    <scope>NUCLEOTIDE SEQUENCE [LARGE SCALE GENOMIC DNA]</scope>
    <source>
        <strain evidence="2 3">FP99</strain>
    </source>
</reference>
<protein>
    <submittedName>
        <fullName evidence="2">Tetratricopeptide repeat protein</fullName>
    </submittedName>
</protein>
<dbReference type="PROSITE" id="PS51257">
    <property type="entry name" value="PROKAR_LIPOPROTEIN"/>
    <property type="match status" value="1"/>
</dbReference>
<evidence type="ECO:0000313" key="3">
    <source>
        <dbReference type="Proteomes" id="UP001204439"/>
    </source>
</evidence>
<accession>A0ABU4JMP2</accession>
<feature type="region of interest" description="Disordered" evidence="1">
    <location>
        <begin position="79"/>
        <end position="117"/>
    </location>
</feature>
<dbReference type="Gene3D" id="1.25.40.10">
    <property type="entry name" value="Tetratricopeptide repeat domain"/>
    <property type="match status" value="2"/>
</dbReference>
<gene>
    <name evidence="2" type="ORF">NG800_018505</name>
</gene>
<organism evidence="2 3">
    <name type="scientific">Epilithonimonas ginsengisoli</name>
    <dbReference type="NCBI Taxonomy" id="1245592"/>
    <lineage>
        <taxon>Bacteria</taxon>
        <taxon>Pseudomonadati</taxon>
        <taxon>Bacteroidota</taxon>
        <taxon>Flavobacteriia</taxon>
        <taxon>Flavobacteriales</taxon>
        <taxon>Weeksellaceae</taxon>
        <taxon>Chryseobacterium group</taxon>
        <taxon>Epilithonimonas</taxon>
    </lineage>
</organism>
<proteinExistence type="predicted"/>